<feature type="chain" id="PRO_5016418858" evidence="3">
    <location>
        <begin position="27"/>
        <end position="354"/>
    </location>
</feature>
<keyword evidence="2" id="KW-0812">Transmembrane</keyword>
<keyword evidence="2" id="KW-1133">Transmembrane helix</keyword>
<gene>
    <name evidence="4" type="ORF">DKG74_08935</name>
</gene>
<dbReference type="Proteomes" id="UP000245461">
    <property type="component" value="Unassembled WGS sequence"/>
</dbReference>
<dbReference type="EMBL" id="QGLE01000004">
    <property type="protein sequence ID" value="PWR24231.1"/>
    <property type="molecule type" value="Genomic_DNA"/>
</dbReference>
<feature type="transmembrane region" description="Helical" evidence="2">
    <location>
        <begin position="267"/>
        <end position="288"/>
    </location>
</feature>
<keyword evidence="3" id="KW-0732">Signal</keyword>
<name>A0A317EBX6_9PROT</name>
<dbReference type="AlphaFoldDB" id="A0A317EBX6"/>
<feature type="compositionally biased region" description="Low complexity" evidence="1">
    <location>
        <begin position="310"/>
        <end position="328"/>
    </location>
</feature>
<reference evidence="4 5" key="1">
    <citation type="submission" date="2018-05" db="EMBL/GenBank/DDBJ databases">
        <title>Zavarzinia sp. HR-AS.</title>
        <authorList>
            <person name="Lee Y."/>
            <person name="Jeon C.O."/>
        </authorList>
    </citation>
    <scope>NUCLEOTIDE SEQUENCE [LARGE SCALE GENOMIC DNA]</scope>
    <source>
        <strain evidence="4 5">HR-AS</strain>
    </source>
</reference>
<keyword evidence="2" id="KW-0472">Membrane</keyword>
<evidence type="ECO:0000256" key="1">
    <source>
        <dbReference type="SAM" id="MobiDB-lite"/>
    </source>
</evidence>
<evidence type="ECO:0000256" key="3">
    <source>
        <dbReference type="SAM" id="SignalP"/>
    </source>
</evidence>
<feature type="region of interest" description="Disordered" evidence="1">
    <location>
        <begin position="297"/>
        <end position="354"/>
    </location>
</feature>
<sequence length="354" mass="36224">MVPALMMRLRSRFSAALALGAGLAAATVLLPRAAEAVGVDIGNGETLEIAPLAGYCVLDESRPAEAQLILAMRGAVSETMRIALAFGDCNELVDLRNGDRAVLDHFGQVLLLTQGAQIERVTDSRPSYLNAVAKPFPTATIEEVAANGEAQAKASKPSDAPKPVFAVIARDELAIYVGTTSLQGRGTEKTMVAGVAGVGLVRQIPVNINLFSAYDGSAATGKSVFETLIGQMSEGMADLQFTNDDSAMPAALPVPNRSEWQAMGSTALVGAVIGGLLGGVGAIVVVLLRRRRRAVDDPVVGSEVDTASGTAPDTTSAPVAAATPDVPAETSPEASLHATGATAPAPNAENTQGA</sequence>
<evidence type="ECO:0000313" key="4">
    <source>
        <dbReference type="EMBL" id="PWR24231.1"/>
    </source>
</evidence>
<evidence type="ECO:0000313" key="5">
    <source>
        <dbReference type="Proteomes" id="UP000245461"/>
    </source>
</evidence>
<protein>
    <submittedName>
        <fullName evidence="4">Uncharacterized protein</fullName>
    </submittedName>
</protein>
<organism evidence="4 5">
    <name type="scientific">Zavarzinia aquatilis</name>
    <dbReference type="NCBI Taxonomy" id="2211142"/>
    <lineage>
        <taxon>Bacteria</taxon>
        <taxon>Pseudomonadati</taxon>
        <taxon>Pseudomonadota</taxon>
        <taxon>Alphaproteobacteria</taxon>
        <taxon>Rhodospirillales</taxon>
        <taxon>Zavarziniaceae</taxon>
        <taxon>Zavarzinia</taxon>
    </lineage>
</organism>
<proteinExistence type="predicted"/>
<comment type="caution">
    <text evidence="4">The sequence shown here is derived from an EMBL/GenBank/DDBJ whole genome shotgun (WGS) entry which is preliminary data.</text>
</comment>
<keyword evidence="5" id="KW-1185">Reference proteome</keyword>
<evidence type="ECO:0000256" key="2">
    <source>
        <dbReference type="SAM" id="Phobius"/>
    </source>
</evidence>
<feature type="signal peptide" evidence="3">
    <location>
        <begin position="1"/>
        <end position="26"/>
    </location>
</feature>
<accession>A0A317EBX6</accession>